<comment type="caution">
    <text evidence="11">The sequence shown here is derived from an EMBL/GenBank/DDBJ whole genome shotgun (WGS) entry which is preliminary data.</text>
</comment>
<keyword evidence="3 8" id="KW-0597">Phosphoprotein</keyword>
<evidence type="ECO:0000259" key="9">
    <source>
        <dbReference type="PROSITE" id="PS01124"/>
    </source>
</evidence>
<keyword evidence="2" id="KW-0963">Cytoplasm</keyword>
<dbReference type="InterPro" id="IPR009057">
    <property type="entry name" value="Homeodomain-like_sf"/>
</dbReference>
<evidence type="ECO:0000256" key="3">
    <source>
        <dbReference type="ARBA" id="ARBA00022553"/>
    </source>
</evidence>
<accession>A0ABU6GJ30</accession>
<dbReference type="RefSeq" id="WP_326085463.1">
    <property type="nucleotide sequence ID" value="NZ_JARLKZ010000002.1"/>
</dbReference>
<evidence type="ECO:0000256" key="7">
    <source>
        <dbReference type="ARBA" id="ARBA00023163"/>
    </source>
</evidence>
<feature type="domain" description="Response regulatory" evidence="10">
    <location>
        <begin position="3"/>
        <end position="121"/>
    </location>
</feature>
<dbReference type="PANTHER" id="PTHR42713">
    <property type="entry name" value="HISTIDINE KINASE-RELATED"/>
    <property type="match status" value="1"/>
</dbReference>
<evidence type="ECO:0000256" key="4">
    <source>
        <dbReference type="ARBA" id="ARBA00023012"/>
    </source>
</evidence>
<dbReference type="Pfam" id="PF00072">
    <property type="entry name" value="Response_reg"/>
    <property type="match status" value="1"/>
</dbReference>
<dbReference type="SMART" id="SM00448">
    <property type="entry name" value="REC"/>
    <property type="match status" value="1"/>
</dbReference>
<evidence type="ECO:0000259" key="10">
    <source>
        <dbReference type="PROSITE" id="PS50110"/>
    </source>
</evidence>
<feature type="modified residue" description="4-aspartylphosphate" evidence="8">
    <location>
        <position position="55"/>
    </location>
</feature>
<gene>
    <name evidence="11" type="ORF">P4H66_02305</name>
</gene>
<dbReference type="SUPFAM" id="SSF46689">
    <property type="entry name" value="Homeodomain-like"/>
    <property type="match status" value="2"/>
</dbReference>
<keyword evidence="7" id="KW-0804">Transcription</keyword>
<evidence type="ECO:0000256" key="5">
    <source>
        <dbReference type="ARBA" id="ARBA00023015"/>
    </source>
</evidence>
<dbReference type="PANTHER" id="PTHR42713:SF3">
    <property type="entry name" value="TRANSCRIPTIONAL REGULATORY PROTEIN HPTR"/>
    <property type="match status" value="1"/>
</dbReference>
<dbReference type="PROSITE" id="PS00041">
    <property type="entry name" value="HTH_ARAC_FAMILY_1"/>
    <property type="match status" value="1"/>
</dbReference>
<comment type="subcellular location">
    <subcellularLocation>
        <location evidence="1">Cytoplasm</location>
    </subcellularLocation>
</comment>
<evidence type="ECO:0000256" key="1">
    <source>
        <dbReference type="ARBA" id="ARBA00004496"/>
    </source>
</evidence>
<evidence type="ECO:0000256" key="2">
    <source>
        <dbReference type="ARBA" id="ARBA00022490"/>
    </source>
</evidence>
<dbReference type="InterPro" id="IPR001789">
    <property type="entry name" value="Sig_transdc_resp-reg_receiver"/>
</dbReference>
<sequence length="512" mass="59087">MLNVLLVDDEPWVLEGLRTMVTWEKYGFQVCGEALNGTDALRQIQEYHPELVITDMHMPVLNGIELIEQSNLLLSKPPKFVVLSGYDDFSYARAAMRQRAAGYLLKPVDDEEMGALLNKLSRKIHDEITAEEDQKKTQLLAVNHVINRLLQGEYNRDLERQAGETLKLQWEEEIGVALIENVFDYRELRPKLIKHFGVDTGFQDRDGKTGIILQSSILFSEGRLEEAINGLQKELSEMSNQPVIIAVSNKMSGIRSIREMYLQALEVVRMKRRQGRGGVFYFRDLRRTKQRQGMHKDKFKLLYETVQAGKTEAILVCVKESFSYFMDNLLEIEFVKAKVADLEFSLCRLIAEMNGKPDALMEDLRNTHGNLDDIGEYGVLEKYVCQLCAQAAEGLSDLMQQNESNTIFHVIQYVDREYRNKLQLQDLARHFHMNATYLGQLFKKNTGKPFNEYLNERRIEEAKRLLKRTQMKISDVAVRVGYPNTDYFINKFKLQTGVLPSVYKNDAGNKQM</sequence>
<dbReference type="SMART" id="SM00342">
    <property type="entry name" value="HTH_ARAC"/>
    <property type="match status" value="1"/>
</dbReference>
<evidence type="ECO:0000313" key="12">
    <source>
        <dbReference type="Proteomes" id="UP001344632"/>
    </source>
</evidence>
<dbReference type="Pfam" id="PF12833">
    <property type="entry name" value="HTH_18"/>
    <property type="match status" value="1"/>
</dbReference>
<keyword evidence="4" id="KW-0902">Two-component regulatory system</keyword>
<keyword evidence="5" id="KW-0805">Transcription regulation</keyword>
<evidence type="ECO:0000256" key="8">
    <source>
        <dbReference type="PROSITE-ProRule" id="PRU00169"/>
    </source>
</evidence>
<dbReference type="PROSITE" id="PS50110">
    <property type="entry name" value="RESPONSE_REGULATORY"/>
    <property type="match status" value="1"/>
</dbReference>
<evidence type="ECO:0000313" key="11">
    <source>
        <dbReference type="EMBL" id="MEC0238705.1"/>
    </source>
</evidence>
<dbReference type="PROSITE" id="PS01124">
    <property type="entry name" value="HTH_ARAC_FAMILY_2"/>
    <property type="match status" value="1"/>
</dbReference>
<dbReference type="Gene3D" id="3.40.50.2300">
    <property type="match status" value="1"/>
</dbReference>
<dbReference type="InterPro" id="IPR018060">
    <property type="entry name" value="HTH_AraC"/>
</dbReference>
<organism evidence="11 12">
    <name type="scientific">Paenibacillus dokdonensis</name>
    <dbReference type="NCBI Taxonomy" id="2567944"/>
    <lineage>
        <taxon>Bacteria</taxon>
        <taxon>Bacillati</taxon>
        <taxon>Bacillota</taxon>
        <taxon>Bacilli</taxon>
        <taxon>Bacillales</taxon>
        <taxon>Paenibacillaceae</taxon>
        <taxon>Paenibacillus</taxon>
    </lineage>
</organism>
<dbReference type="InterPro" id="IPR018062">
    <property type="entry name" value="HTH_AraC-typ_CS"/>
</dbReference>
<dbReference type="InterPro" id="IPR011006">
    <property type="entry name" value="CheY-like_superfamily"/>
</dbReference>
<feature type="domain" description="HTH araC/xylS-type" evidence="9">
    <location>
        <begin position="408"/>
        <end position="506"/>
    </location>
</feature>
<protein>
    <submittedName>
        <fullName evidence="11">Response regulator</fullName>
    </submittedName>
</protein>
<proteinExistence type="predicted"/>
<name>A0ABU6GJ30_9BACL</name>
<reference evidence="11 12" key="1">
    <citation type="submission" date="2023-03" db="EMBL/GenBank/DDBJ databases">
        <title>Bacillus Genome Sequencing.</title>
        <authorList>
            <person name="Dunlap C."/>
        </authorList>
    </citation>
    <scope>NUCLEOTIDE SEQUENCE [LARGE SCALE GENOMIC DNA]</scope>
    <source>
        <strain evidence="11 12">BD-525</strain>
    </source>
</reference>
<dbReference type="Proteomes" id="UP001344632">
    <property type="component" value="Unassembled WGS sequence"/>
</dbReference>
<dbReference type="Gene3D" id="1.10.10.60">
    <property type="entry name" value="Homeodomain-like"/>
    <property type="match status" value="2"/>
</dbReference>
<dbReference type="InterPro" id="IPR051552">
    <property type="entry name" value="HptR"/>
</dbReference>
<keyword evidence="6" id="KW-0238">DNA-binding</keyword>
<evidence type="ECO:0000256" key="6">
    <source>
        <dbReference type="ARBA" id="ARBA00023125"/>
    </source>
</evidence>
<dbReference type="SUPFAM" id="SSF52172">
    <property type="entry name" value="CheY-like"/>
    <property type="match status" value="1"/>
</dbReference>
<keyword evidence="12" id="KW-1185">Reference proteome</keyword>
<dbReference type="CDD" id="cd17536">
    <property type="entry name" value="REC_YesN-like"/>
    <property type="match status" value="1"/>
</dbReference>
<dbReference type="EMBL" id="JARLKZ010000002">
    <property type="protein sequence ID" value="MEC0238705.1"/>
    <property type="molecule type" value="Genomic_DNA"/>
</dbReference>